<evidence type="ECO:0000259" key="2">
    <source>
        <dbReference type="PROSITE" id="PS50031"/>
    </source>
</evidence>
<dbReference type="PROSITE" id="PS50031">
    <property type="entry name" value="EH"/>
    <property type="match status" value="1"/>
</dbReference>
<gene>
    <name evidence="3" type="ORF">AJ80_03966</name>
</gene>
<dbReference type="Pfam" id="PF12763">
    <property type="entry name" value="EH"/>
    <property type="match status" value="1"/>
</dbReference>
<dbReference type="InterPro" id="IPR000261">
    <property type="entry name" value="EH_dom"/>
</dbReference>
<reference evidence="3 4" key="1">
    <citation type="submission" date="2017-10" db="EMBL/GenBank/DDBJ databases">
        <title>Comparative genomics in systemic dimorphic fungi from Ajellomycetaceae.</title>
        <authorList>
            <person name="Munoz J.F."/>
            <person name="Mcewen J.G."/>
            <person name="Clay O.K."/>
            <person name="Cuomo C.A."/>
        </authorList>
    </citation>
    <scope>NUCLEOTIDE SEQUENCE [LARGE SCALE GENOMIC DNA]</scope>
    <source>
        <strain evidence="3 4">UAMH7299</strain>
    </source>
</reference>
<evidence type="ECO:0000313" key="4">
    <source>
        <dbReference type="Proteomes" id="UP000224634"/>
    </source>
</evidence>
<sequence>MTTDLDHVPPRRNGDHDTNKPNNIQSAALRGATLAFNAQATKPTIAAPSNPGGGARKAALMANITTIKPEASEQRDPSPQRFVPVRERIQLFADNSGPPPTRSTLDADRPRNVPPTPPKPNTQQIAAQLAVGRATTRAPTVPPARTLGKRDKSILEGQVEATTPRNEAQQAPASGPISSESQGKSASKPPPVPPSRGHQNANNGSRHPPLRKEEPTLPPKPSFKDTEERPRLPPRTNTSSTNESIPWAISRSQTIQPTSDSSGFTRSTSVRTIASTIPVQRTQHLSPLPSRSSIMSQHSGRSESSSADAIAASSLASSRAPSPSKRNHPPPPPRHRRNRSRSLLHPRHGYHKDDSRTPSPQKAMRQSMRGESKSDDENARLQKSRRKKIMKIHSHKHREGDRKRWRDQITERQRKRYEGVWAANKGLLIDKSQYPDIPPTVLQGMVLNIVVRDIWSRSLLPSVILEQIWDLVSQEAVGMLSREEFVVGMWLVDQSLRGRKLPAKVSQSVWTSIS</sequence>
<feature type="compositionally biased region" description="Basic residues" evidence="1">
    <location>
        <begin position="325"/>
        <end position="350"/>
    </location>
</feature>
<feature type="compositionally biased region" description="Basic and acidic residues" evidence="1">
    <location>
        <begin position="368"/>
        <end position="380"/>
    </location>
</feature>
<dbReference type="Gene3D" id="1.10.238.10">
    <property type="entry name" value="EF-hand"/>
    <property type="match status" value="1"/>
</dbReference>
<feature type="compositionally biased region" description="Polar residues" evidence="1">
    <location>
        <begin position="160"/>
        <end position="185"/>
    </location>
</feature>
<dbReference type="SMART" id="SM00027">
    <property type="entry name" value="EH"/>
    <property type="match status" value="1"/>
</dbReference>
<dbReference type="OrthoDB" id="10045710at2759"/>
<name>A0A2B7YDX3_POLH7</name>
<dbReference type="STRING" id="1447883.A0A2B7YDX3"/>
<comment type="caution">
    <text evidence="3">The sequence shown here is derived from an EMBL/GenBank/DDBJ whole genome shotgun (WGS) entry which is preliminary data.</text>
</comment>
<protein>
    <recommendedName>
        <fullName evidence="2">EH domain-containing protein</fullName>
    </recommendedName>
</protein>
<feature type="region of interest" description="Disordered" evidence="1">
    <location>
        <begin position="90"/>
        <end position="404"/>
    </location>
</feature>
<dbReference type="EMBL" id="PDNA01000047">
    <property type="protein sequence ID" value="PGH19465.1"/>
    <property type="molecule type" value="Genomic_DNA"/>
</dbReference>
<proteinExistence type="predicted"/>
<feature type="compositionally biased region" description="Low complexity" evidence="1">
    <location>
        <begin position="133"/>
        <end position="146"/>
    </location>
</feature>
<feature type="region of interest" description="Disordered" evidence="1">
    <location>
        <begin position="1"/>
        <end position="25"/>
    </location>
</feature>
<dbReference type="SUPFAM" id="SSF47473">
    <property type="entry name" value="EF-hand"/>
    <property type="match status" value="1"/>
</dbReference>
<feature type="compositionally biased region" description="Basic and acidic residues" evidence="1">
    <location>
        <begin position="222"/>
        <end position="231"/>
    </location>
</feature>
<dbReference type="AlphaFoldDB" id="A0A2B7YDX3"/>
<feature type="compositionally biased region" description="Low complexity" evidence="1">
    <location>
        <begin position="302"/>
        <end position="324"/>
    </location>
</feature>
<dbReference type="InterPro" id="IPR011992">
    <property type="entry name" value="EF-hand-dom_pair"/>
</dbReference>
<feature type="compositionally biased region" description="Basic residues" evidence="1">
    <location>
        <begin position="382"/>
        <end position="397"/>
    </location>
</feature>
<evidence type="ECO:0000313" key="3">
    <source>
        <dbReference type="EMBL" id="PGH19465.1"/>
    </source>
</evidence>
<dbReference type="Proteomes" id="UP000224634">
    <property type="component" value="Unassembled WGS sequence"/>
</dbReference>
<feature type="compositionally biased region" description="Basic and acidic residues" evidence="1">
    <location>
        <begin position="1"/>
        <end position="19"/>
    </location>
</feature>
<feature type="compositionally biased region" description="Polar residues" evidence="1">
    <location>
        <begin position="235"/>
        <end position="299"/>
    </location>
</feature>
<accession>A0A2B7YDX3</accession>
<evidence type="ECO:0000256" key="1">
    <source>
        <dbReference type="SAM" id="MobiDB-lite"/>
    </source>
</evidence>
<keyword evidence="4" id="KW-1185">Reference proteome</keyword>
<dbReference type="CDD" id="cd00052">
    <property type="entry name" value="EH"/>
    <property type="match status" value="1"/>
</dbReference>
<organism evidence="3 4">
    <name type="scientific">Polytolypa hystricis (strain UAMH7299)</name>
    <dbReference type="NCBI Taxonomy" id="1447883"/>
    <lineage>
        <taxon>Eukaryota</taxon>
        <taxon>Fungi</taxon>
        <taxon>Dikarya</taxon>
        <taxon>Ascomycota</taxon>
        <taxon>Pezizomycotina</taxon>
        <taxon>Eurotiomycetes</taxon>
        <taxon>Eurotiomycetidae</taxon>
        <taxon>Onygenales</taxon>
        <taxon>Onygenales incertae sedis</taxon>
        <taxon>Polytolypa</taxon>
    </lineage>
</organism>
<feature type="domain" description="EH" evidence="2">
    <location>
        <begin position="413"/>
        <end position="514"/>
    </location>
</feature>